<keyword evidence="5" id="KW-0411">Iron-sulfur</keyword>
<dbReference type="Proteomes" id="UP000007383">
    <property type="component" value="Chromosome"/>
</dbReference>
<feature type="domain" description="[2Fe-2S]-binding" evidence="6">
    <location>
        <begin position="73"/>
        <end position="146"/>
    </location>
</feature>
<dbReference type="InterPro" id="IPR012675">
    <property type="entry name" value="Beta-grasp_dom_sf"/>
</dbReference>
<organism evidence="7 8">
    <name type="scientific">Spirochaeta africana (strain ATCC 700263 / DSM 8902 / Z-7692)</name>
    <dbReference type="NCBI Taxonomy" id="889378"/>
    <lineage>
        <taxon>Bacteria</taxon>
        <taxon>Pseudomonadati</taxon>
        <taxon>Spirochaetota</taxon>
        <taxon>Spirochaetia</taxon>
        <taxon>Spirochaetales</taxon>
        <taxon>Spirochaetaceae</taxon>
        <taxon>Spirochaeta</taxon>
    </lineage>
</organism>
<dbReference type="eggNOG" id="COG2080">
    <property type="taxonomic scope" value="Bacteria"/>
</dbReference>
<accession>H9UL66</accession>
<dbReference type="OrthoDB" id="9796880at2"/>
<keyword evidence="2" id="KW-0479">Metal-binding</keyword>
<evidence type="ECO:0000256" key="4">
    <source>
        <dbReference type="ARBA" id="ARBA00023004"/>
    </source>
</evidence>
<dbReference type="InterPro" id="IPR002888">
    <property type="entry name" value="2Fe-2S-bd"/>
</dbReference>
<evidence type="ECO:0000313" key="8">
    <source>
        <dbReference type="Proteomes" id="UP000007383"/>
    </source>
</evidence>
<keyword evidence="8" id="KW-1185">Reference proteome</keyword>
<dbReference type="EMBL" id="CP003282">
    <property type="protein sequence ID" value="AFG38259.1"/>
    <property type="molecule type" value="Genomic_DNA"/>
</dbReference>
<evidence type="ECO:0000259" key="6">
    <source>
        <dbReference type="Pfam" id="PF01799"/>
    </source>
</evidence>
<evidence type="ECO:0000313" key="7">
    <source>
        <dbReference type="EMBL" id="AFG38259.1"/>
    </source>
</evidence>
<dbReference type="GO" id="GO:0046872">
    <property type="term" value="F:metal ion binding"/>
    <property type="evidence" value="ECO:0007669"/>
    <property type="project" value="UniProtKB-KW"/>
</dbReference>
<dbReference type="Gene3D" id="3.10.20.30">
    <property type="match status" value="1"/>
</dbReference>
<keyword evidence="3" id="KW-0560">Oxidoreductase</keyword>
<evidence type="ECO:0000256" key="1">
    <source>
        <dbReference type="ARBA" id="ARBA00022714"/>
    </source>
</evidence>
<gene>
    <name evidence="7" type="ordered locus">Spiaf_2223</name>
</gene>
<dbReference type="GO" id="GO:0016491">
    <property type="term" value="F:oxidoreductase activity"/>
    <property type="evidence" value="ECO:0007669"/>
    <property type="project" value="UniProtKB-KW"/>
</dbReference>
<dbReference type="Pfam" id="PF01799">
    <property type="entry name" value="Fer2_2"/>
    <property type="match status" value="1"/>
</dbReference>
<keyword evidence="1" id="KW-0001">2Fe-2S</keyword>
<dbReference type="AlphaFoldDB" id="H9UL66"/>
<protein>
    <submittedName>
        <fullName evidence="7">Aerobic-type carbon monoxide dehydrogenase, small subunit CoxS/CutS-like protein</fullName>
    </submittedName>
</protein>
<evidence type="ECO:0000256" key="3">
    <source>
        <dbReference type="ARBA" id="ARBA00023002"/>
    </source>
</evidence>
<proteinExistence type="predicted"/>
<dbReference type="PATRIC" id="fig|889378.3.peg.2200"/>
<dbReference type="PANTHER" id="PTHR44379">
    <property type="entry name" value="OXIDOREDUCTASE WITH IRON-SULFUR SUBUNIT"/>
    <property type="match status" value="1"/>
</dbReference>
<dbReference type="GO" id="GO:0051537">
    <property type="term" value="F:2 iron, 2 sulfur cluster binding"/>
    <property type="evidence" value="ECO:0007669"/>
    <property type="project" value="UniProtKB-KW"/>
</dbReference>
<dbReference type="RefSeq" id="WP_014456242.1">
    <property type="nucleotide sequence ID" value="NC_017098.1"/>
</dbReference>
<name>H9UL66_SPIAZ</name>
<dbReference type="STRING" id="889378.Spiaf_2223"/>
<dbReference type="PANTHER" id="PTHR44379:SF5">
    <property type="entry name" value="OXIDOREDUCTASE WITH IRON-SULFUR SUBUNIT"/>
    <property type="match status" value="1"/>
</dbReference>
<dbReference type="InterPro" id="IPR051452">
    <property type="entry name" value="Diverse_Oxidoreductases"/>
</dbReference>
<dbReference type="HOGENOM" id="CLU_052511_3_1_12"/>
<dbReference type="KEGG" id="sfc:Spiaf_2223"/>
<reference evidence="8" key="1">
    <citation type="journal article" date="2013" name="Stand. Genomic Sci.">
        <title>Complete genome sequence of the halophilic bacterium Spirochaeta africana type strain (Z-7692(T)) from the alkaline Lake Magadi in the East African Rift.</title>
        <authorList>
            <person name="Liolos K."/>
            <person name="Abt B."/>
            <person name="Scheuner C."/>
            <person name="Teshima H."/>
            <person name="Held B."/>
            <person name="Lapidus A."/>
            <person name="Nolan M."/>
            <person name="Lucas S."/>
            <person name="Deshpande S."/>
            <person name="Cheng J.F."/>
            <person name="Tapia R."/>
            <person name="Goodwin L.A."/>
            <person name="Pitluck S."/>
            <person name="Pagani I."/>
            <person name="Ivanova N."/>
            <person name="Mavromatis K."/>
            <person name="Mikhailova N."/>
            <person name="Huntemann M."/>
            <person name="Pati A."/>
            <person name="Chen A."/>
            <person name="Palaniappan K."/>
            <person name="Land M."/>
            <person name="Rohde M."/>
            <person name="Tindall B.J."/>
            <person name="Detter J.C."/>
            <person name="Goker M."/>
            <person name="Bristow J."/>
            <person name="Eisen J.A."/>
            <person name="Markowitz V."/>
            <person name="Hugenholtz P."/>
            <person name="Woyke T."/>
            <person name="Klenk H.P."/>
            <person name="Kyrpides N.C."/>
        </authorList>
    </citation>
    <scope>NUCLEOTIDE SEQUENCE</scope>
    <source>
        <strain evidence="8">ATCC 700263 / DSM 8902 / Z-7692</strain>
    </source>
</reference>
<evidence type="ECO:0000256" key="2">
    <source>
        <dbReference type="ARBA" id="ARBA00022723"/>
    </source>
</evidence>
<keyword evidence="4" id="KW-0408">Iron</keyword>
<sequence length="159" mass="17812">MILSFILNGAPAQTEAYPHVDLMTTLRDRCGITSIRRGAIQQNSGLSMILMDGLPVPSVLIPSFHAEGSDIITYEGVASSEEYHEIVQSFSRSNILINPLALPTLILLTYWIITENRMIPESEVRELLGEIACRGGVTSRILHAVQQAHQYRRIRMQHE</sequence>
<evidence type="ECO:0000256" key="5">
    <source>
        <dbReference type="ARBA" id="ARBA00023014"/>
    </source>
</evidence>